<evidence type="ECO:0000313" key="2">
    <source>
        <dbReference type="Proteomes" id="UP001165960"/>
    </source>
</evidence>
<name>A0ACC2RSX3_9FUNG</name>
<dbReference type="EMBL" id="QTSX02006556">
    <property type="protein sequence ID" value="KAJ9053129.1"/>
    <property type="molecule type" value="Genomic_DNA"/>
</dbReference>
<protein>
    <submittedName>
        <fullName evidence="1">Uncharacterized protein</fullName>
    </submittedName>
</protein>
<sequence length="113" mass="12440">MRVGGPAVHRPCGLGESRFRVGFLLLGLSFQRRRIVNLDIIPFFPGAPFLPILLVQIELDGFLGISQVAQRFPGTFFPWVSSLLDVAPGFLVVSLVAVYVFNFKFLTAVCLDG</sequence>
<dbReference type="Proteomes" id="UP001165960">
    <property type="component" value="Unassembled WGS sequence"/>
</dbReference>
<comment type="caution">
    <text evidence="1">The sequence shown here is derived from an EMBL/GenBank/DDBJ whole genome shotgun (WGS) entry which is preliminary data.</text>
</comment>
<evidence type="ECO:0000313" key="1">
    <source>
        <dbReference type="EMBL" id="KAJ9053129.1"/>
    </source>
</evidence>
<organism evidence="1 2">
    <name type="scientific">Entomophthora muscae</name>
    <dbReference type="NCBI Taxonomy" id="34485"/>
    <lineage>
        <taxon>Eukaryota</taxon>
        <taxon>Fungi</taxon>
        <taxon>Fungi incertae sedis</taxon>
        <taxon>Zoopagomycota</taxon>
        <taxon>Entomophthoromycotina</taxon>
        <taxon>Entomophthoromycetes</taxon>
        <taxon>Entomophthorales</taxon>
        <taxon>Entomophthoraceae</taxon>
        <taxon>Entomophthora</taxon>
    </lineage>
</organism>
<reference evidence="1" key="1">
    <citation type="submission" date="2022-04" db="EMBL/GenBank/DDBJ databases">
        <title>Genome of the entomopathogenic fungus Entomophthora muscae.</title>
        <authorList>
            <person name="Elya C."/>
            <person name="Lovett B.R."/>
            <person name="Lee E."/>
            <person name="Macias A.M."/>
            <person name="Hajek A.E."/>
            <person name="De Bivort B.L."/>
            <person name="Kasson M.T."/>
            <person name="De Fine Licht H.H."/>
            <person name="Stajich J.E."/>
        </authorList>
    </citation>
    <scope>NUCLEOTIDE SEQUENCE</scope>
    <source>
        <strain evidence="1">Berkeley</strain>
    </source>
</reference>
<proteinExistence type="predicted"/>
<gene>
    <name evidence="1" type="ORF">DSO57_1027387</name>
</gene>
<keyword evidence="2" id="KW-1185">Reference proteome</keyword>
<accession>A0ACC2RSX3</accession>